<evidence type="ECO:0000313" key="2">
    <source>
        <dbReference type="EMBL" id="MDJ1371828.1"/>
    </source>
</evidence>
<name>A0ABT7C9E7_9MICO</name>
<feature type="transmembrane region" description="Helical" evidence="1">
    <location>
        <begin position="86"/>
        <end position="105"/>
    </location>
</feature>
<dbReference type="Proteomes" id="UP001170379">
    <property type="component" value="Unassembled WGS sequence"/>
</dbReference>
<reference evidence="2" key="1">
    <citation type="submission" date="2018-03" db="EMBL/GenBank/DDBJ databases">
        <authorList>
            <person name="Nunes O.C."/>
            <person name="Lopes A.R."/>
            <person name="Froufe H."/>
            <person name="Munoz-Merida A."/>
            <person name="Barroso C."/>
            <person name="Egas C."/>
        </authorList>
    </citation>
    <scope>NUCLEOTIDE SEQUENCE</scope>
    <source>
        <strain evidence="2">ON4</strain>
    </source>
</reference>
<feature type="transmembrane region" description="Helical" evidence="1">
    <location>
        <begin position="111"/>
        <end position="133"/>
    </location>
</feature>
<keyword evidence="3" id="KW-1185">Reference proteome</keyword>
<dbReference type="RefSeq" id="WP_026937162.1">
    <property type="nucleotide sequence ID" value="NZ_CP028426.1"/>
</dbReference>
<proteinExistence type="predicted"/>
<dbReference type="EMBL" id="PXVD01000016">
    <property type="protein sequence ID" value="MDJ1371828.1"/>
    <property type="molecule type" value="Genomic_DNA"/>
</dbReference>
<keyword evidence="1" id="KW-1133">Transmembrane helix</keyword>
<feature type="transmembrane region" description="Helical" evidence="1">
    <location>
        <begin position="9"/>
        <end position="30"/>
    </location>
</feature>
<feature type="transmembrane region" description="Helical" evidence="1">
    <location>
        <begin position="42"/>
        <end position="65"/>
    </location>
</feature>
<reference evidence="2" key="2">
    <citation type="journal article" date="2022" name="Sci. Rep.">
        <title>In silico prediction of the enzymes involved in the degradation of the herbicide molinate by Gulosibacter molinativorax ON4T.</title>
        <authorList>
            <person name="Lopes A.R."/>
            <person name="Bunin E."/>
            <person name="Viana A.T."/>
            <person name="Froufe H."/>
            <person name="Munoz-Merida A."/>
            <person name="Pinho D."/>
            <person name="Figueiredo J."/>
            <person name="Barroso C."/>
            <person name="Vaz-Moreira I."/>
            <person name="Bellanger X."/>
            <person name="Egas C."/>
            <person name="Nunes O.C."/>
        </authorList>
    </citation>
    <scope>NUCLEOTIDE SEQUENCE</scope>
    <source>
        <strain evidence="2">ON4</strain>
    </source>
</reference>
<evidence type="ECO:0000313" key="3">
    <source>
        <dbReference type="Proteomes" id="UP001170379"/>
    </source>
</evidence>
<keyword evidence="1" id="KW-0472">Membrane</keyword>
<protein>
    <recommendedName>
        <fullName evidence="4">MFS transporter</fullName>
    </recommendedName>
</protein>
<gene>
    <name evidence="2" type="ORF">C7K25_10700</name>
</gene>
<evidence type="ECO:0008006" key="4">
    <source>
        <dbReference type="Google" id="ProtNLM"/>
    </source>
</evidence>
<comment type="caution">
    <text evidence="2">The sequence shown here is derived from an EMBL/GenBank/DDBJ whole genome shotgun (WGS) entry which is preliminary data.</text>
</comment>
<keyword evidence="1" id="KW-0812">Transmembrane</keyword>
<evidence type="ECO:0000256" key="1">
    <source>
        <dbReference type="SAM" id="Phobius"/>
    </source>
</evidence>
<sequence length="141" mass="15137">MSYQEKNAWFYGSTAIVVYLVYVIVVLSLAGGAPLEQTAYQLPLLGSIGAAVVIGIIGGITLGAFSGKGDTHTDVRDREISRLGDMIGQSLVIAGAILALIFAMIELPHFWIANVIYLAFVLYAVVSSVIRIITYRRSAAE</sequence>
<accession>A0ABT7C9E7</accession>
<organism evidence="2 3">
    <name type="scientific">Gulosibacter molinativorax</name>
    <dbReference type="NCBI Taxonomy" id="256821"/>
    <lineage>
        <taxon>Bacteria</taxon>
        <taxon>Bacillati</taxon>
        <taxon>Actinomycetota</taxon>
        <taxon>Actinomycetes</taxon>
        <taxon>Micrococcales</taxon>
        <taxon>Microbacteriaceae</taxon>
        <taxon>Gulosibacter</taxon>
    </lineage>
</organism>